<feature type="non-terminal residue" evidence="3">
    <location>
        <position position="63"/>
    </location>
</feature>
<evidence type="ECO:0008006" key="5">
    <source>
        <dbReference type="Google" id="ProtNLM"/>
    </source>
</evidence>
<comment type="caution">
    <text evidence="3">The sequence shown here is derived from an EMBL/GenBank/DDBJ whole genome shotgun (WGS) entry which is preliminary data.</text>
</comment>
<sequence length="63" mass="6986">MSNESSNTSQHTETPTQQKKHSLVEGSIKASLIRMTLPMIVGMFMMFTFSLVDTFFVSLLGTA</sequence>
<accession>A0A0R2XVW4</accession>
<dbReference type="AlphaFoldDB" id="A0A0R2XVW4"/>
<organism evidence="3 4">
    <name type="scientific">OM182 bacterium BACL3 MAG-120531-bin86</name>
    <dbReference type="NCBI Taxonomy" id="1655628"/>
    <lineage>
        <taxon>Bacteria</taxon>
        <taxon>Pseudomonadati</taxon>
        <taxon>Pseudomonadota</taxon>
        <taxon>Gammaproteobacteria</taxon>
        <taxon>OMG group</taxon>
        <taxon>OM182 clade</taxon>
    </lineage>
</organism>
<proteinExistence type="predicted"/>
<feature type="region of interest" description="Disordered" evidence="1">
    <location>
        <begin position="1"/>
        <end position="24"/>
    </location>
</feature>
<keyword evidence="2" id="KW-0472">Membrane</keyword>
<evidence type="ECO:0000313" key="3">
    <source>
        <dbReference type="EMBL" id="KRP38356.1"/>
    </source>
</evidence>
<protein>
    <recommendedName>
        <fullName evidence="5">MATE family efflux transporter</fullName>
    </recommendedName>
</protein>
<reference evidence="3 4" key="1">
    <citation type="submission" date="2015-10" db="EMBL/GenBank/DDBJ databases">
        <title>Metagenome-Assembled Genomes uncover a global brackish microbiome.</title>
        <authorList>
            <person name="Hugerth L.W."/>
            <person name="Larsson J."/>
            <person name="Alneberg J."/>
            <person name="Lindh M.V."/>
            <person name="Legrand C."/>
            <person name="Pinhassi J."/>
            <person name="Andersson A.F."/>
        </authorList>
    </citation>
    <scope>NUCLEOTIDE SEQUENCE [LARGE SCALE GENOMIC DNA]</scope>
    <source>
        <strain evidence="3">BACL3 MAG-120531-bin86</strain>
    </source>
</reference>
<dbReference type="Proteomes" id="UP000052124">
    <property type="component" value="Unassembled WGS sequence"/>
</dbReference>
<name>A0A0R2XVW4_9GAMM</name>
<evidence type="ECO:0000256" key="2">
    <source>
        <dbReference type="SAM" id="Phobius"/>
    </source>
</evidence>
<keyword evidence="2" id="KW-1133">Transmembrane helix</keyword>
<gene>
    <name evidence="3" type="ORF">ABS26_11610</name>
</gene>
<dbReference type="EMBL" id="LIDH01000176">
    <property type="protein sequence ID" value="KRP38356.1"/>
    <property type="molecule type" value="Genomic_DNA"/>
</dbReference>
<feature type="compositionally biased region" description="Polar residues" evidence="1">
    <location>
        <begin position="1"/>
        <end position="17"/>
    </location>
</feature>
<keyword evidence="2" id="KW-0812">Transmembrane</keyword>
<feature type="transmembrane region" description="Helical" evidence="2">
    <location>
        <begin position="37"/>
        <end position="60"/>
    </location>
</feature>
<evidence type="ECO:0000256" key="1">
    <source>
        <dbReference type="SAM" id="MobiDB-lite"/>
    </source>
</evidence>
<evidence type="ECO:0000313" key="4">
    <source>
        <dbReference type="Proteomes" id="UP000052124"/>
    </source>
</evidence>